<protein>
    <submittedName>
        <fullName evidence="1">Uncharacterized protein</fullName>
    </submittedName>
</protein>
<sequence>MSGYPGFLFRFLGKDPGYHLQILLQDRSRESR</sequence>
<name>A0A8S5UF66_9CAUD</name>
<proteinExistence type="predicted"/>
<dbReference type="EMBL" id="BK016080">
    <property type="protein sequence ID" value="DAF93127.1"/>
    <property type="molecule type" value="Genomic_DNA"/>
</dbReference>
<accession>A0A8S5UF66</accession>
<reference evidence="1" key="1">
    <citation type="journal article" date="2021" name="Proc. Natl. Acad. Sci. U.S.A.">
        <title>A Catalog of Tens of Thousands of Viruses from Human Metagenomes Reveals Hidden Associations with Chronic Diseases.</title>
        <authorList>
            <person name="Tisza M.J."/>
            <person name="Buck C.B."/>
        </authorList>
    </citation>
    <scope>NUCLEOTIDE SEQUENCE</scope>
    <source>
        <strain evidence="1">CtcyQ27</strain>
    </source>
</reference>
<evidence type="ECO:0000313" key="1">
    <source>
        <dbReference type="EMBL" id="DAF93127.1"/>
    </source>
</evidence>
<organism evidence="1">
    <name type="scientific">Myoviridae sp. ctcyQ27</name>
    <dbReference type="NCBI Taxonomy" id="2825139"/>
    <lineage>
        <taxon>Viruses</taxon>
        <taxon>Duplodnaviria</taxon>
        <taxon>Heunggongvirae</taxon>
        <taxon>Uroviricota</taxon>
        <taxon>Caudoviricetes</taxon>
    </lineage>
</organism>